<comment type="caution">
    <text evidence="2">The sequence shown here is derived from an EMBL/GenBank/DDBJ whole genome shotgun (WGS) entry which is preliminary data.</text>
</comment>
<keyword evidence="3" id="KW-1185">Reference proteome</keyword>
<dbReference type="InterPro" id="IPR017946">
    <property type="entry name" value="PLC-like_Pdiesterase_TIM-brl"/>
</dbReference>
<evidence type="ECO:0000259" key="1">
    <source>
        <dbReference type="PROSITE" id="PS51704"/>
    </source>
</evidence>
<dbReference type="Gene3D" id="3.20.20.190">
    <property type="entry name" value="Phosphatidylinositol (PI) phosphodiesterase"/>
    <property type="match status" value="1"/>
</dbReference>
<dbReference type="SUPFAM" id="SSF51695">
    <property type="entry name" value="PLC-like phosphodiesterases"/>
    <property type="match status" value="1"/>
</dbReference>
<gene>
    <name evidence="2" type="ORF">E5222_04525</name>
</gene>
<dbReference type="Pfam" id="PF03009">
    <property type="entry name" value="GDPD"/>
    <property type="match status" value="1"/>
</dbReference>
<accession>A0A4T3F9M1</accession>
<proteinExistence type="predicted"/>
<protein>
    <recommendedName>
        <fullName evidence="1">GP-PDE domain-containing protein</fullName>
    </recommendedName>
</protein>
<dbReference type="OrthoDB" id="9795622at2"/>
<feature type="domain" description="GP-PDE" evidence="1">
    <location>
        <begin position="59"/>
        <end position="302"/>
    </location>
</feature>
<dbReference type="PANTHER" id="PTHR46211">
    <property type="entry name" value="GLYCEROPHOSPHORYL DIESTER PHOSPHODIESTERASE"/>
    <property type="match status" value="1"/>
</dbReference>
<reference evidence="2 3" key="1">
    <citation type="submission" date="2019-04" db="EMBL/GenBank/DDBJ databases">
        <title>Altererythrobacter aquimixticola sp. nov., isolated from sediment of junction between the ocean and a freshwater spring.</title>
        <authorList>
            <person name="Yoon J.-H."/>
        </authorList>
    </citation>
    <scope>NUCLEOTIDE SEQUENCE [LARGE SCALE GENOMIC DNA]</scope>
    <source>
        <strain evidence="2 3">SSKS-13</strain>
    </source>
</reference>
<name>A0A4T3F9M1_9SPHN</name>
<dbReference type="EMBL" id="SSHH01000001">
    <property type="protein sequence ID" value="TIX51720.1"/>
    <property type="molecule type" value="Genomic_DNA"/>
</dbReference>
<dbReference type="PROSITE" id="PS51704">
    <property type="entry name" value="GP_PDE"/>
    <property type="match status" value="1"/>
</dbReference>
<dbReference type="Proteomes" id="UP000309389">
    <property type="component" value="Unassembled WGS sequence"/>
</dbReference>
<dbReference type="PANTHER" id="PTHR46211:SF1">
    <property type="entry name" value="GLYCEROPHOSPHODIESTER PHOSPHODIESTERASE, CYTOPLASMIC"/>
    <property type="match status" value="1"/>
</dbReference>
<organism evidence="2 3">
    <name type="scientific">Alteraurantiacibacter aquimixticola</name>
    <dbReference type="NCBI Taxonomy" id="2489173"/>
    <lineage>
        <taxon>Bacteria</taxon>
        <taxon>Pseudomonadati</taxon>
        <taxon>Pseudomonadota</taxon>
        <taxon>Alphaproteobacteria</taxon>
        <taxon>Sphingomonadales</taxon>
        <taxon>Erythrobacteraceae</taxon>
        <taxon>Alteraurantiacibacter</taxon>
    </lineage>
</organism>
<sequence>MEAARPFRMDGGIGLMKLGQISRRGCMMAMGGMAAPALLNPSAALAAAPAANVTRPRKPYLIAHRGGVVDRTRTENSLPALREAMRRSYTHVEVDVRCTRDGQAVCLHDGNLARTTGVDVNINEVTLDQLHERVSPEVVPSFDTFARECAAGQMHLMVDVKETPDLLLPAFAESVNASLHRHGLAEGALLIGSGPVIERIGSPAKVKWRKSFAEFEREVIGEGGDPARYFAFDHPLDFRAVDIAGFRRVGVDVIVTVNLLHYLEEDPIAQGQADLAYARGLGVDGYQIDMDYEYFTRNIISL</sequence>
<dbReference type="GO" id="GO:0008081">
    <property type="term" value="F:phosphoric diester hydrolase activity"/>
    <property type="evidence" value="ECO:0007669"/>
    <property type="project" value="InterPro"/>
</dbReference>
<dbReference type="InterPro" id="IPR030395">
    <property type="entry name" value="GP_PDE_dom"/>
</dbReference>
<evidence type="ECO:0000313" key="2">
    <source>
        <dbReference type="EMBL" id="TIX51720.1"/>
    </source>
</evidence>
<dbReference type="AlphaFoldDB" id="A0A4T3F9M1"/>
<evidence type="ECO:0000313" key="3">
    <source>
        <dbReference type="Proteomes" id="UP000309389"/>
    </source>
</evidence>
<dbReference type="GO" id="GO:0006629">
    <property type="term" value="P:lipid metabolic process"/>
    <property type="evidence" value="ECO:0007669"/>
    <property type="project" value="InterPro"/>
</dbReference>